<dbReference type="RefSeq" id="WP_172808079.1">
    <property type="nucleotide sequence ID" value="NZ_BMIP01000006.1"/>
</dbReference>
<dbReference type="EMBL" id="BMIP01000006">
    <property type="protein sequence ID" value="GGD75269.1"/>
    <property type="molecule type" value="Genomic_DNA"/>
</dbReference>
<reference evidence="1" key="2">
    <citation type="submission" date="2020-09" db="EMBL/GenBank/DDBJ databases">
        <authorList>
            <person name="Sun Q."/>
            <person name="Zhou Y."/>
        </authorList>
    </citation>
    <scope>NUCLEOTIDE SEQUENCE</scope>
    <source>
        <strain evidence="1">CGMCC 1.15360</strain>
    </source>
</reference>
<proteinExistence type="predicted"/>
<reference evidence="1" key="1">
    <citation type="journal article" date="2014" name="Int. J. Syst. Evol. Microbiol.">
        <title>Complete genome sequence of Corynebacterium casei LMG S-19264T (=DSM 44701T), isolated from a smear-ripened cheese.</title>
        <authorList>
            <consortium name="US DOE Joint Genome Institute (JGI-PGF)"/>
            <person name="Walter F."/>
            <person name="Albersmeier A."/>
            <person name="Kalinowski J."/>
            <person name="Ruckert C."/>
        </authorList>
    </citation>
    <scope>NUCLEOTIDE SEQUENCE</scope>
    <source>
        <strain evidence="1">CGMCC 1.15360</strain>
    </source>
</reference>
<organism evidence="1 2">
    <name type="scientific">Croceicoccus mobilis</name>
    <dbReference type="NCBI Taxonomy" id="1703339"/>
    <lineage>
        <taxon>Bacteria</taxon>
        <taxon>Pseudomonadati</taxon>
        <taxon>Pseudomonadota</taxon>
        <taxon>Alphaproteobacteria</taxon>
        <taxon>Sphingomonadales</taxon>
        <taxon>Erythrobacteraceae</taxon>
        <taxon>Croceicoccus</taxon>
    </lineage>
</organism>
<evidence type="ECO:0000313" key="2">
    <source>
        <dbReference type="Proteomes" id="UP000612349"/>
    </source>
</evidence>
<sequence length="115" mass="13741">MYQMLLVKNLHKELTRLTVDKPEDWMKSYGTARQEHRREVTILIDMAAREFAAGQPTLLAKFDRQRRAFFEMLDRHQAKWPVLILGKERAEDYRASVTKVQVQHSELLRFIRSRV</sequence>
<comment type="caution">
    <text evidence="1">The sequence shown here is derived from an EMBL/GenBank/DDBJ whole genome shotgun (WGS) entry which is preliminary data.</text>
</comment>
<dbReference type="Proteomes" id="UP000612349">
    <property type="component" value="Unassembled WGS sequence"/>
</dbReference>
<keyword evidence="2" id="KW-1185">Reference proteome</keyword>
<name>A0A916Z3P2_9SPHN</name>
<protein>
    <submittedName>
        <fullName evidence="1">Uncharacterized protein</fullName>
    </submittedName>
</protein>
<accession>A0A916Z3P2</accession>
<dbReference type="AlphaFoldDB" id="A0A916Z3P2"/>
<gene>
    <name evidence="1" type="ORF">GCM10010990_26120</name>
</gene>
<evidence type="ECO:0000313" key="1">
    <source>
        <dbReference type="EMBL" id="GGD75269.1"/>
    </source>
</evidence>